<dbReference type="InterPro" id="IPR025705">
    <property type="entry name" value="Beta_hexosaminidase_sua/sub"/>
</dbReference>
<dbReference type="PANTHER" id="PTHR22600">
    <property type="entry name" value="BETA-HEXOSAMINIDASE"/>
    <property type="match status" value="1"/>
</dbReference>
<dbReference type="GO" id="GO:0004563">
    <property type="term" value="F:beta-N-acetylhexosaminidase activity"/>
    <property type="evidence" value="ECO:0007669"/>
    <property type="project" value="UniProtKB-EC"/>
</dbReference>
<feature type="signal peptide" evidence="8">
    <location>
        <begin position="1"/>
        <end position="24"/>
    </location>
</feature>
<evidence type="ECO:0000256" key="4">
    <source>
        <dbReference type="ARBA" id="ARBA00023180"/>
    </source>
</evidence>
<comment type="similarity">
    <text evidence="2 6">Belongs to the glycosyl hydrolase 20 family.</text>
</comment>
<evidence type="ECO:0000256" key="8">
    <source>
        <dbReference type="SAM" id="SignalP"/>
    </source>
</evidence>
<name>A0A804PRF8_MAIZE</name>
<keyword evidence="8" id="KW-0732">Signal</keyword>
<reference evidence="11" key="2">
    <citation type="submission" date="2019-07" db="EMBL/GenBank/DDBJ databases">
        <authorList>
            <person name="Seetharam A."/>
            <person name="Woodhouse M."/>
            <person name="Cannon E."/>
        </authorList>
    </citation>
    <scope>NUCLEOTIDE SEQUENCE [LARGE SCALE GENOMIC DNA]</scope>
    <source>
        <strain evidence="11">cv. B73</strain>
    </source>
</reference>
<evidence type="ECO:0000259" key="10">
    <source>
        <dbReference type="Pfam" id="PF14845"/>
    </source>
</evidence>
<dbReference type="AlphaFoldDB" id="A0A804PRF8"/>
<keyword evidence="3 6" id="KW-0378">Hydrolase</keyword>
<dbReference type="InterPro" id="IPR006311">
    <property type="entry name" value="TAT_signal"/>
</dbReference>
<dbReference type="SUPFAM" id="SSF55545">
    <property type="entry name" value="beta-N-acetylhexosaminidase-like domain"/>
    <property type="match status" value="1"/>
</dbReference>
<dbReference type="GO" id="GO:0005975">
    <property type="term" value="P:carbohydrate metabolic process"/>
    <property type="evidence" value="ECO:0007669"/>
    <property type="project" value="InterPro"/>
</dbReference>
<evidence type="ECO:0000256" key="2">
    <source>
        <dbReference type="ARBA" id="ARBA00006285"/>
    </source>
</evidence>
<organism evidence="11 12">
    <name type="scientific">Zea mays</name>
    <name type="common">Maize</name>
    <dbReference type="NCBI Taxonomy" id="4577"/>
    <lineage>
        <taxon>Eukaryota</taxon>
        <taxon>Viridiplantae</taxon>
        <taxon>Streptophyta</taxon>
        <taxon>Embryophyta</taxon>
        <taxon>Tracheophyta</taxon>
        <taxon>Spermatophyta</taxon>
        <taxon>Magnoliopsida</taxon>
        <taxon>Liliopsida</taxon>
        <taxon>Poales</taxon>
        <taxon>Poaceae</taxon>
        <taxon>PACMAD clade</taxon>
        <taxon>Panicoideae</taxon>
        <taxon>Andropogonodae</taxon>
        <taxon>Andropogoneae</taxon>
        <taxon>Tripsacinae</taxon>
        <taxon>Zea</taxon>
    </lineage>
</organism>
<dbReference type="PIRSF" id="PIRSF001093">
    <property type="entry name" value="B-hxosamndse_ab_euk"/>
    <property type="match status" value="1"/>
</dbReference>
<evidence type="ECO:0000256" key="6">
    <source>
        <dbReference type="PIRNR" id="PIRNR001093"/>
    </source>
</evidence>
<feature type="domain" description="Glycoside hydrolase family 20 catalytic" evidence="9">
    <location>
        <begin position="189"/>
        <end position="477"/>
    </location>
</feature>
<evidence type="ECO:0000259" key="9">
    <source>
        <dbReference type="Pfam" id="PF00728"/>
    </source>
</evidence>
<dbReference type="Gene3D" id="3.20.20.80">
    <property type="entry name" value="Glycosidases"/>
    <property type="match status" value="1"/>
</dbReference>
<protein>
    <recommendedName>
        <fullName evidence="6">Beta-hexosaminidase</fullName>
        <ecNumber evidence="6">3.2.1.52</ecNumber>
    </recommendedName>
</protein>
<evidence type="ECO:0000256" key="3">
    <source>
        <dbReference type="ARBA" id="ARBA00022801"/>
    </source>
</evidence>
<proteinExistence type="evidence at protein level"/>
<dbReference type="InterPro" id="IPR029018">
    <property type="entry name" value="Hex-like_dom2"/>
</dbReference>
<reference evidence="12" key="1">
    <citation type="journal article" date="2009" name="Science">
        <title>The B73 maize genome: complexity, diversity, and dynamics.</title>
        <authorList>
            <person name="Schnable P.S."/>
            <person name="Ware D."/>
            <person name="Fulton R.S."/>
            <person name="Stein J.C."/>
            <person name="Wei F."/>
            <person name="Pasternak S."/>
            <person name="Liang C."/>
            <person name="Zhang J."/>
            <person name="Fulton L."/>
            <person name="Graves T.A."/>
            <person name="Minx P."/>
            <person name="Reily A.D."/>
            <person name="Courtney L."/>
            <person name="Kruchowski S.S."/>
            <person name="Tomlinson C."/>
            <person name="Strong C."/>
            <person name="Delehaunty K."/>
            <person name="Fronick C."/>
            <person name="Courtney B."/>
            <person name="Rock S.M."/>
            <person name="Belter E."/>
            <person name="Du F."/>
            <person name="Kim K."/>
            <person name="Abbott R.M."/>
            <person name="Cotton M."/>
            <person name="Levy A."/>
            <person name="Marchetto P."/>
            <person name="Ochoa K."/>
            <person name="Jackson S.M."/>
            <person name="Gillam B."/>
            <person name="Chen W."/>
            <person name="Yan L."/>
            <person name="Higginbotham J."/>
            <person name="Cardenas M."/>
            <person name="Waligorski J."/>
            <person name="Applebaum E."/>
            <person name="Phelps L."/>
            <person name="Falcone J."/>
            <person name="Kanchi K."/>
            <person name="Thane T."/>
            <person name="Scimone A."/>
            <person name="Thane N."/>
            <person name="Henke J."/>
            <person name="Wang T."/>
            <person name="Ruppert J."/>
            <person name="Shah N."/>
            <person name="Rotter K."/>
            <person name="Hodges J."/>
            <person name="Ingenthron E."/>
            <person name="Cordes M."/>
            <person name="Kohlberg S."/>
            <person name="Sgro J."/>
            <person name="Delgado B."/>
            <person name="Mead K."/>
            <person name="Chinwalla A."/>
            <person name="Leonard S."/>
            <person name="Crouse K."/>
            <person name="Collura K."/>
            <person name="Kudrna D."/>
            <person name="Currie J."/>
            <person name="He R."/>
            <person name="Angelova A."/>
            <person name="Rajasekar S."/>
            <person name="Mueller T."/>
            <person name="Lomeli R."/>
            <person name="Scara G."/>
            <person name="Ko A."/>
            <person name="Delaney K."/>
            <person name="Wissotski M."/>
            <person name="Lopez G."/>
            <person name="Campos D."/>
            <person name="Braidotti M."/>
            <person name="Ashley E."/>
            <person name="Golser W."/>
            <person name="Kim H."/>
            <person name="Lee S."/>
            <person name="Lin J."/>
            <person name="Dujmic Z."/>
            <person name="Kim W."/>
            <person name="Talag J."/>
            <person name="Zuccolo A."/>
            <person name="Fan C."/>
            <person name="Sebastian A."/>
            <person name="Kramer M."/>
            <person name="Spiegel L."/>
            <person name="Nascimento L."/>
            <person name="Zutavern T."/>
            <person name="Miller B."/>
            <person name="Ambroise C."/>
            <person name="Muller S."/>
            <person name="Spooner W."/>
            <person name="Narechania A."/>
            <person name="Ren L."/>
            <person name="Wei S."/>
            <person name="Kumari S."/>
            <person name="Faga B."/>
            <person name="Levy M.J."/>
            <person name="McMahan L."/>
            <person name="Van Buren P."/>
            <person name="Vaughn M.W."/>
            <person name="Ying K."/>
            <person name="Yeh C.-T."/>
            <person name="Emrich S.J."/>
            <person name="Jia Y."/>
            <person name="Kalyanaraman A."/>
            <person name="Hsia A.-P."/>
            <person name="Barbazuk W.B."/>
            <person name="Baucom R.S."/>
            <person name="Brutnell T.P."/>
            <person name="Carpita N.C."/>
            <person name="Chaparro C."/>
            <person name="Chia J.-M."/>
            <person name="Deragon J.-M."/>
            <person name="Estill J.C."/>
            <person name="Fu Y."/>
            <person name="Jeddeloh J.A."/>
            <person name="Han Y."/>
            <person name="Lee H."/>
            <person name="Li P."/>
            <person name="Lisch D.R."/>
            <person name="Liu S."/>
            <person name="Liu Z."/>
            <person name="Nagel D.H."/>
            <person name="McCann M.C."/>
            <person name="SanMiguel P."/>
            <person name="Myers A.M."/>
            <person name="Nettleton D."/>
            <person name="Nguyen J."/>
            <person name="Penning B.W."/>
            <person name="Ponnala L."/>
            <person name="Schneider K.L."/>
            <person name="Schwartz D.C."/>
            <person name="Sharma A."/>
            <person name="Soderlund C."/>
            <person name="Springer N.M."/>
            <person name="Sun Q."/>
            <person name="Wang H."/>
            <person name="Waterman M."/>
            <person name="Westerman R."/>
            <person name="Wolfgruber T.K."/>
            <person name="Yang L."/>
            <person name="Yu Y."/>
            <person name="Zhang L."/>
            <person name="Zhou S."/>
            <person name="Zhu Q."/>
            <person name="Bennetzen J.L."/>
            <person name="Dawe R.K."/>
            <person name="Jiang J."/>
            <person name="Jiang N."/>
            <person name="Presting G.G."/>
            <person name="Wessler S.R."/>
            <person name="Aluru S."/>
            <person name="Martienssen R.A."/>
            <person name="Clifton S.W."/>
            <person name="McCombie W.R."/>
            <person name="Wing R.A."/>
            <person name="Wilson R.K."/>
        </authorList>
    </citation>
    <scope>NUCLEOTIDE SEQUENCE [LARGE SCALE GENOMIC DNA]</scope>
    <source>
        <strain evidence="12">cv. B73</strain>
    </source>
</reference>
<evidence type="ECO:0000313" key="12">
    <source>
        <dbReference type="Proteomes" id="UP000007305"/>
    </source>
</evidence>
<dbReference type="EnsemblPlants" id="Zm00001eb266300_T003">
    <property type="protein sequence ID" value="Zm00001eb266300_P003"/>
    <property type="gene ID" value="Zm00001eb266300"/>
</dbReference>
<keyword evidence="5 6" id="KW-0326">Glycosidase</keyword>
<dbReference type="InterPro" id="IPR029019">
    <property type="entry name" value="HEX_eukaryotic_N"/>
</dbReference>
<dbReference type="Pfam" id="PF00728">
    <property type="entry name" value="Glyco_hydro_20"/>
    <property type="match status" value="1"/>
</dbReference>
<dbReference type="Proteomes" id="UP000007305">
    <property type="component" value="Chromosome 6"/>
</dbReference>
<dbReference type="OrthoDB" id="428480at2759"/>
<feature type="active site" description="Proton donor" evidence="7">
    <location>
        <position position="320"/>
    </location>
</feature>
<sequence>MPPNRPAYLLSALLLAAAAAAVGARRHASPAANATFAGEPVYLWPLPKSVSSGSRTLTVDPDLALDPQGLGGRSPAVAEAFQRYRGLVFAPWAHAARAGRARYDVTRLTVVVASANDTLALGVDESYAIYVAAAGGVDSIVGGAIIEANTIYGAIRGLETFSQLCVFNYDTKNVEVHNAPWHIQDEPRFAFRGLLLDTSRHYLPVDVIKQVIDSMSFAKLVPTYPNLWKGSYSKWERYTVEDAHDIVNYAKKRGINVMAEIDVPGHAESWGNGYPKLWPSPICTEPLDVSSDFTFEVIFGILSDMRKIFPFGLFHLGGDEVYTGCWNTTPHVRQWMDERKMTTKDAYKYFVLKAQELAIKLNWTPVNWEETFNSFEENLNPLTVVHNWLGPGVCPKVVAKGFRCIMSNQGVWYLDHLDVPWEDVYSGEPLAGISDREQQKLVLGGEVCMWGETADTSDVLQTIWPRAAAAAERLWSQLEAISAQDVETTVLSRLHRFRCLLNHRGVAAAPVTNYYARRPPVGPGSCFVQ</sequence>
<dbReference type="PRINTS" id="PR00738">
    <property type="entry name" value="GLHYDRLASE20"/>
</dbReference>
<dbReference type="SUPFAM" id="SSF51445">
    <property type="entry name" value="(Trans)glycosidases"/>
    <property type="match status" value="1"/>
</dbReference>
<feature type="chain" id="PRO_5032776166" description="Beta-hexosaminidase" evidence="8">
    <location>
        <begin position="25"/>
        <end position="529"/>
    </location>
</feature>
<dbReference type="InterPro" id="IPR015883">
    <property type="entry name" value="Glyco_hydro_20_cat"/>
</dbReference>
<dbReference type="Gramene" id="Zm00001eb266300_T003">
    <property type="protein sequence ID" value="Zm00001eb266300_P003"/>
    <property type="gene ID" value="Zm00001eb266300"/>
</dbReference>
<evidence type="ECO:0007829" key="13">
    <source>
        <dbReference type="PeptideAtlas" id="A0A804PRF8"/>
    </source>
</evidence>
<dbReference type="Pfam" id="PF14845">
    <property type="entry name" value="Glycohydro_20b2"/>
    <property type="match status" value="1"/>
</dbReference>
<dbReference type="EC" id="3.2.1.52" evidence="6"/>
<evidence type="ECO:0000256" key="7">
    <source>
        <dbReference type="PIRSR" id="PIRSR001093-1"/>
    </source>
</evidence>
<evidence type="ECO:0000256" key="5">
    <source>
        <dbReference type="ARBA" id="ARBA00023295"/>
    </source>
</evidence>
<feature type="domain" description="Beta-hexosaminidase eukaryotic type N-terminal" evidence="10">
    <location>
        <begin position="43"/>
        <end position="164"/>
    </location>
</feature>
<gene>
    <name evidence="11" type="primary">LOC100281192</name>
</gene>
<dbReference type="InterPro" id="IPR017853">
    <property type="entry name" value="GH"/>
</dbReference>
<dbReference type="Gene3D" id="3.30.379.10">
    <property type="entry name" value="Chitobiase/beta-hexosaminidase domain 2-like"/>
    <property type="match status" value="1"/>
</dbReference>
<keyword evidence="12" id="KW-1185">Reference proteome</keyword>
<evidence type="ECO:0000313" key="11">
    <source>
        <dbReference type="EnsemblPlants" id="Zm00001eb266300_P003"/>
    </source>
</evidence>
<evidence type="ECO:0000256" key="1">
    <source>
        <dbReference type="ARBA" id="ARBA00001231"/>
    </source>
</evidence>
<comment type="catalytic activity">
    <reaction evidence="1 6">
        <text>Hydrolysis of terminal non-reducing N-acetyl-D-hexosamine residues in N-acetyl-beta-D-hexosaminides.</text>
        <dbReference type="EC" id="3.2.1.52"/>
    </reaction>
</comment>
<reference evidence="11" key="3">
    <citation type="submission" date="2021-05" db="UniProtKB">
        <authorList>
            <consortium name="EnsemblPlants"/>
        </authorList>
    </citation>
    <scope>IDENTIFICATION</scope>
    <source>
        <strain evidence="11">cv. B73</strain>
    </source>
</reference>
<keyword evidence="4" id="KW-0325">Glycoprotein</keyword>
<keyword evidence="13" id="KW-1267">Proteomics identification</keyword>
<dbReference type="PANTHER" id="PTHR22600:SF40">
    <property type="entry name" value="BETA-HEXOSAMINIDASE 1"/>
    <property type="match status" value="1"/>
</dbReference>
<accession>A0A804PRF8</accession>
<dbReference type="PROSITE" id="PS51318">
    <property type="entry name" value="TAT"/>
    <property type="match status" value="1"/>
</dbReference>